<sequence>MGTVSTALTEEALSDSLKRSIYQSAPSDDASNCVDEDKGDIKCCICQDEYVVGDEVGRLQCSHKYHVDCIQDWLRLKNWCPICKGSAALSNSSSSH</sequence>
<keyword evidence="5 8" id="KW-0863">Zinc-finger</keyword>
<comment type="caution">
    <text evidence="10">The sequence shown here is derived from an EMBL/GenBank/DDBJ whole genome shotgun (WGS) entry which is preliminary data.</text>
</comment>
<name>A0A392NRA0_9FABA</name>
<evidence type="ECO:0000259" key="9">
    <source>
        <dbReference type="PROSITE" id="PS50089"/>
    </source>
</evidence>
<dbReference type="PROSITE" id="PS50089">
    <property type="entry name" value="ZF_RING_2"/>
    <property type="match status" value="1"/>
</dbReference>
<dbReference type="GO" id="GO:0008270">
    <property type="term" value="F:zinc ion binding"/>
    <property type="evidence" value="ECO:0007669"/>
    <property type="project" value="UniProtKB-KW"/>
</dbReference>
<dbReference type="Pfam" id="PF13639">
    <property type="entry name" value="zf-RING_2"/>
    <property type="match status" value="1"/>
</dbReference>
<organism evidence="10 11">
    <name type="scientific">Trifolium medium</name>
    <dbReference type="NCBI Taxonomy" id="97028"/>
    <lineage>
        <taxon>Eukaryota</taxon>
        <taxon>Viridiplantae</taxon>
        <taxon>Streptophyta</taxon>
        <taxon>Embryophyta</taxon>
        <taxon>Tracheophyta</taxon>
        <taxon>Spermatophyta</taxon>
        <taxon>Magnoliopsida</taxon>
        <taxon>eudicotyledons</taxon>
        <taxon>Gunneridae</taxon>
        <taxon>Pentapetalae</taxon>
        <taxon>rosids</taxon>
        <taxon>fabids</taxon>
        <taxon>Fabales</taxon>
        <taxon>Fabaceae</taxon>
        <taxon>Papilionoideae</taxon>
        <taxon>50 kb inversion clade</taxon>
        <taxon>NPAAA clade</taxon>
        <taxon>Hologalegina</taxon>
        <taxon>IRL clade</taxon>
        <taxon>Trifolieae</taxon>
        <taxon>Trifolium</taxon>
    </lineage>
</organism>
<evidence type="ECO:0000256" key="2">
    <source>
        <dbReference type="ARBA" id="ARBA00012483"/>
    </source>
</evidence>
<dbReference type="Gene3D" id="3.30.40.10">
    <property type="entry name" value="Zinc/RING finger domain, C3HC4 (zinc finger)"/>
    <property type="match status" value="1"/>
</dbReference>
<keyword evidence="4" id="KW-0479">Metal-binding</keyword>
<evidence type="ECO:0000256" key="5">
    <source>
        <dbReference type="ARBA" id="ARBA00022771"/>
    </source>
</evidence>
<dbReference type="InterPro" id="IPR045191">
    <property type="entry name" value="MBR1/2-like"/>
</dbReference>
<evidence type="ECO:0000256" key="3">
    <source>
        <dbReference type="ARBA" id="ARBA00022679"/>
    </source>
</evidence>
<evidence type="ECO:0000256" key="7">
    <source>
        <dbReference type="ARBA" id="ARBA00022833"/>
    </source>
</evidence>
<dbReference type="InterPro" id="IPR013083">
    <property type="entry name" value="Znf_RING/FYVE/PHD"/>
</dbReference>
<keyword evidence="3" id="KW-0808">Transferase</keyword>
<dbReference type="PANTHER" id="PTHR22937:SF136">
    <property type="entry name" value="RING-TYPE E3 UBIQUITIN TRANSFERASE"/>
    <property type="match status" value="1"/>
</dbReference>
<feature type="domain" description="RING-type" evidence="9">
    <location>
        <begin position="43"/>
        <end position="84"/>
    </location>
</feature>
<gene>
    <name evidence="10" type="ORF">A2U01_0022767</name>
</gene>
<dbReference type="EC" id="2.3.2.27" evidence="2"/>
<evidence type="ECO:0000256" key="8">
    <source>
        <dbReference type="PROSITE-ProRule" id="PRU00175"/>
    </source>
</evidence>
<dbReference type="EMBL" id="LXQA010046959">
    <property type="protein sequence ID" value="MCI01740.1"/>
    <property type="molecule type" value="Genomic_DNA"/>
</dbReference>
<evidence type="ECO:0000313" key="11">
    <source>
        <dbReference type="Proteomes" id="UP000265520"/>
    </source>
</evidence>
<protein>
    <recommendedName>
        <fullName evidence="2">RING-type E3 ubiquitin transferase</fullName>
        <ecNumber evidence="2">2.3.2.27</ecNumber>
    </recommendedName>
</protein>
<keyword evidence="6" id="KW-0833">Ubl conjugation pathway</keyword>
<dbReference type="SMART" id="SM00184">
    <property type="entry name" value="RING"/>
    <property type="match status" value="1"/>
</dbReference>
<dbReference type="AlphaFoldDB" id="A0A392NRA0"/>
<evidence type="ECO:0000313" key="10">
    <source>
        <dbReference type="EMBL" id="MCI01740.1"/>
    </source>
</evidence>
<dbReference type="FunFam" id="3.30.40.10:FF:000504">
    <property type="entry name" value="E3 ubiquitin-protein ligase arkadia"/>
    <property type="match status" value="1"/>
</dbReference>
<dbReference type="Proteomes" id="UP000265520">
    <property type="component" value="Unassembled WGS sequence"/>
</dbReference>
<keyword evidence="7" id="KW-0862">Zinc</keyword>
<evidence type="ECO:0000256" key="1">
    <source>
        <dbReference type="ARBA" id="ARBA00000900"/>
    </source>
</evidence>
<keyword evidence="11" id="KW-1185">Reference proteome</keyword>
<reference evidence="10 11" key="1">
    <citation type="journal article" date="2018" name="Front. Plant Sci.">
        <title>Red Clover (Trifolium pratense) and Zigzag Clover (T. medium) - A Picture of Genomic Similarities and Differences.</title>
        <authorList>
            <person name="Dluhosova J."/>
            <person name="Istvanek J."/>
            <person name="Nedelnik J."/>
            <person name="Repkova J."/>
        </authorList>
    </citation>
    <scope>NUCLEOTIDE SEQUENCE [LARGE SCALE GENOMIC DNA]</scope>
    <source>
        <strain evidence="11">cv. 10/8</strain>
        <tissue evidence="10">Leaf</tissue>
    </source>
</reference>
<evidence type="ECO:0000256" key="4">
    <source>
        <dbReference type="ARBA" id="ARBA00022723"/>
    </source>
</evidence>
<dbReference type="SUPFAM" id="SSF57850">
    <property type="entry name" value="RING/U-box"/>
    <property type="match status" value="1"/>
</dbReference>
<dbReference type="PANTHER" id="PTHR22937">
    <property type="entry name" value="E3 UBIQUITIN-PROTEIN LIGASE RNF165"/>
    <property type="match status" value="1"/>
</dbReference>
<comment type="catalytic activity">
    <reaction evidence="1">
        <text>S-ubiquitinyl-[E2 ubiquitin-conjugating enzyme]-L-cysteine + [acceptor protein]-L-lysine = [E2 ubiquitin-conjugating enzyme]-L-cysteine + N(6)-ubiquitinyl-[acceptor protein]-L-lysine.</text>
        <dbReference type="EC" id="2.3.2.27"/>
    </reaction>
</comment>
<accession>A0A392NRA0</accession>
<proteinExistence type="predicted"/>
<dbReference type="InterPro" id="IPR001841">
    <property type="entry name" value="Znf_RING"/>
</dbReference>
<evidence type="ECO:0000256" key="6">
    <source>
        <dbReference type="ARBA" id="ARBA00022786"/>
    </source>
</evidence>
<dbReference type="GO" id="GO:0061630">
    <property type="term" value="F:ubiquitin protein ligase activity"/>
    <property type="evidence" value="ECO:0007669"/>
    <property type="project" value="UniProtKB-EC"/>
</dbReference>